<dbReference type="PROSITE" id="PS50865">
    <property type="entry name" value="ZF_MYND_2"/>
    <property type="match status" value="1"/>
</dbReference>
<sequence>MNEYDRKRDERQRARLAQFAKLHDTPGDGRTLDELKTTNEVLRGQESQRLRSFCTTNCMEPRRDLDSFGKLLMTGTVEEFITDYSARVAVKVRAGMEPEGAMQAVANHFYSLRWGPIDTPIFNLLGLFTMIIPDLRPKYITLADFLIKAKVPVDGRDLSGSTALSHCYSTKPGFDLEYAEMLYKAGGDVNNRNRYGTTTAHEIVQVYNRSDPSSVQRATKALEWFLSHGGNADIADGDGISPRHICTTIKSMVPQLFTVLEKEDAQRALKGNTCCSLCGQTPSADEKLLVCGKCKKARYCSPKLRACQKLDWPKHKKECKA</sequence>
<dbReference type="STRING" id="686832.A0A0C3BRA8"/>
<protein>
    <recommendedName>
        <fullName evidence="5">MYND-type domain-containing protein</fullName>
    </recommendedName>
</protein>
<dbReference type="AlphaFoldDB" id="A0A0C3BRA8"/>
<evidence type="ECO:0000313" key="6">
    <source>
        <dbReference type="EMBL" id="KIM39190.1"/>
    </source>
</evidence>
<dbReference type="Proteomes" id="UP000053424">
    <property type="component" value="Unassembled WGS sequence"/>
</dbReference>
<evidence type="ECO:0000256" key="2">
    <source>
        <dbReference type="ARBA" id="ARBA00022771"/>
    </source>
</evidence>
<dbReference type="InterPro" id="IPR002893">
    <property type="entry name" value="Znf_MYND"/>
</dbReference>
<evidence type="ECO:0000259" key="5">
    <source>
        <dbReference type="PROSITE" id="PS50865"/>
    </source>
</evidence>
<evidence type="ECO:0000256" key="3">
    <source>
        <dbReference type="ARBA" id="ARBA00022833"/>
    </source>
</evidence>
<accession>A0A0C3BRA8</accession>
<dbReference type="Gene3D" id="6.10.140.2220">
    <property type="match status" value="1"/>
</dbReference>
<evidence type="ECO:0000256" key="4">
    <source>
        <dbReference type="PROSITE-ProRule" id="PRU00134"/>
    </source>
</evidence>
<organism evidence="6 7">
    <name type="scientific">Hebeloma cylindrosporum</name>
    <dbReference type="NCBI Taxonomy" id="76867"/>
    <lineage>
        <taxon>Eukaryota</taxon>
        <taxon>Fungi</taxon>
        <taxon>Dikarya</taxon>
        <taxon>Basidiomycota</taxon>
        <taxon>Agaricomycotina</taxon>
        <taxon>Agaricomycetes</taxon>
        <taxon>Agaricomycetidae</taxon>
        <taxon>Agaricales</taxon>
        <taxon>Agaricineae</taxon>
        <taxon>Hymenogastraceae</taxon>
        <taxon>Hebeloma</taxon>
    </lineage>
</organism>
<dbReference type="SUPFAM" id="SSF48403">
    <property type="entry name" value="Ankyrin repeat"/>
    <property type="match status" value="1"/>
</dbReference>
<name>A0A0C3BRA8_HEBCY</name>
<dbReference type="OrthoDB" id="432970at2759"/>
<dbReference type="Gene3D" id="1.25.40.20">
    <property type="entry name" value="Ankyrin repeat-containing domain"/>
    <property type="match status" value="1"/>
</dbReference>
<dbReference type="SUPFAM" id="SSF144232">
    <property type="entry name" value="HIT/MYND zinc finger-like"/>
    <property type="match status" value="1"/>
</dbReference>
<dbReference type="InterPro" id="IPR036770">
    <property type="entry name" value="Ankyrin_rpt-contain_sf"/>
</dbReference>
<reference evidence="6 7" key="1">
    <citation type="submission" date="2014-04" db="EMBL/GenBank/DDBJ databases">
        <authorList>
            <consortium name="DOE Joint Genome Institute"/>
            <person name="Kuo A."/>
            <person name="Gay G."/>
            <person name="Dore J."/>
            <person name="Kohler A."/>
            <person name="Nagy L.G."/>
            <person name="Floudas D."/>
            <person name="Copeland A."/>
            <person name="Barry K.W."/>
            <person name="Cichocki N."/>
            <person name="Veneault-Fourrey C."/>
            <person name="LaButti K."/>
            <person name="Lindquist E.A."/>
            <person name="Lipzen A."/>
            <person name="Lundell T."/>
            <person name="Morin E."/>
            <person name="Murat C."/>
            <person name="Sun H."/>
            <person name="Tunlid A."/>
            <person name="Henrissat B."/>
            <person name="Grigoriev I.V."/>
            <person name="Hibbett D.S."/>
            <person name="Martin F."/>
            <person name="Nordberg H.P."/>
            <person name="Cantor M.N."/>
            <person name="Hua S.X."/>
        </authorList>
    </citation>
    <scope>NUCLEOTIDE SEQUENCE [LARGE SCALE GENOMIC DNA]</scope>
    <source>
        <strain evidence="7">h7</strain>
    </source>
</reference>
<dbReference type="GO" id="GO:0008270">
    <property type="term" value="F:zinc ion binding"/>
    <property type="evidence" value="ECO:0007669"/>
    <property type="project" value="UniProtKB-KW"/>
</dbReference>
<keyword evidence="3" id="KW-0862">Zinc</keyword>
<proteinExistence type="predicted"/>
<reference evidence="7" key="2">
    <citation type="submission" date="2015-01" db="EMBL/GenBank/DDBJ databases">
        <title>Evolutionary Origins and Diversification of the Mycorrhizal Mutualists.</title>
        <authorList>
            <consortium name="DOE Joint Genome Institute"/>
            <consortium name="Mycorrhizal Genomics Consortium"/>
            <person name="Kohler A."/>
            <person name="Kuo A."/>
            <person name="Nagy L.G."/>
            <person name="Floudas D."/>
            <person name="Copeland A."/>
            <person name="Barry K.W."/>
            <person name="Cichocki N."/>
            <person name="Veneault-Fourrey C."/>
            <person name="LaButti K."/>
            <person name="Lindquist E.A."/>
            <person name="Lipzen A."/>
            <person name="Lundell T."/>
            <person name="Morin E."/>
            <person name="Murat C."/>
            <person name="Riley R."/>
            <person name="Ohm R."/>
            <person name="Sun H."/>
            <person name="Tunlid A."/>
            <person name="Henrissat B."/>
            <person name="Grigoriev I.V."/>
            <person name="Hibbett D.S."/>
            <person name="Martin F."/>
        </authorList>
    </citation>
    <scope>NUCLEOTIDE SEQUENCE [LARGE SCALE GENOMIC DNA]</scope>
    <source>
        <strain evidence="7">h7</strain>
    </source>
</reference>
<keyword evidence="7" id="KW-1185">Reference proteome</keyword>
<keyword evidence="2 4" id="KW-0863">Zinc-finger</keyword>
<dbReference type="HOGENOM" id="CLU_880136_0_0_1"/>
<dbReference type="EMBL" id="KN831786">
    <property type="protein sequence ID" value="KIM39190.1"/>
    <property type="molecule type" value="Genomic_DNA"/>
</dbReference>
<keyword evidence="1" id="KW-0479">Metal-binding</keyword>
<dbReference type="Pfam" id="PF01753">
    <property type="entry name" value="zf-MYND"/>
    <property type="match status" value="1"/>
</dbReference>
<gene>
    <name evidence="6" type="ORF">M413DRAFT_74979</name>
</gene>
<evidence type="ECO:0000256" key="1">
    <source>
        <dbReference type="ARBA" id="ARBA00022723"/>
    </source>
</evidence>
<feature type="domain" description="MYND-type" evidence="5">
    <location>
        <begin position="275"/>
        <end position="319"/>
    </location>
</feature>
<evidence type="ECO:0000313" key="7">
    <source>
        <dbReference type="Proteomes" id="UP000053424"/>
    </source>
</evidence>